<evidence type="ECO:0000259" key="7">
    <source>
        <dbReference type="PROSITE" id="PS50067"/>
    </source>
</evidence>
<evidence type="ECO:0000256" key="6">
    <source>
        <dbReference type="SAM" id="MobiDB-lite"/>
    </source>
</evidence>
<sequence length="696" mass="79862">MDTERSLIEHRLEKQFELQLREERSKALRQMASEKTEILKRANEDRQQLMLENTRLRKEISEANTNRNDTSKSSKIVSQLEDQIRELQTQLELYEQRNIDLQESLSKSQSELESQREELESQREEQKNNNTQLELYQNDLENVKIQFAAEKDILLKNWAEEVQILNQVIHIKINDDESDHKRNQRQTRENEAMQHIQNLESRLDESESQLERSKQEFAQLEKILFEKEVDIDKKQLLLESSDLTFHQLSQSISKINNNDDDLENLLFQSSKQTNIERKRFEKSQKENLILRERLTDETRRRKYLHNLVEDSKGSIRVVIRMRPLMNNEKPTDESSGKIEFKDENTVVVTNQQTGTKPFEYFRVLDSYAAQSEAFDEVKPMIQSALDGYNVCILAYGQTGSGKTFTIYGSESEDDLGVLPRASRFLFEQLNKNNFVVYPDGANHEMMVQSSSSSLQNHASNTFSVKCSMVELYLDSLHDLLDVVVVGHHSGSSSKKKLELRQEQGGGCFVQGASEHLASSAQELLDLLHRGNSNRQVHKTEMNDRSSRSHTIFTISLIVASPYAPAPNQNTNQNLYVTKSKLLFVDLAGSERISKSHSVGDRMKEAAHINTSLSALGDVISALSLNQFYSTNHSLKKKSNQQNHIPYRNSKLTQILQSSLGGNAKTVMFANISPSRTSFSETMSTLSFGSRVKRIQN</sequence>
<dbReference type="PROSITE" id="PS00411">
    <property type="entry name" value="KINESIN_MOTOR_1"/>
    <property type="match status" value="1"/>
</dbReference>
<dbReference type="PANTHER" id="PTHR47972">
    <property type="entry name" value="KINESIN-LIKE PROTEIN KLP-3"/>
    <property type="match status" value="1"/>
</dbReference>
<evidence type="ECO:0000256" key="5">
    <source>
        <dbReference type="SAM" id="Coils"/>
    </source>
</evidence>
<evidence type="ECO:0000256" key="1">
    <source>
        <dbReference type="ARBA" id="ARBA00022741"/>
    </source>
</evidence>
<evidence type="ECO:0000313" key="9">
    <source>
        <dbReference type="Proteomes" id="UP001431209"/>
    </source>
</evidence>
<dbReference type="GO" id="GO:0008017">
    <property type="term" value="F:microtubule binding"/>
    <property type="evidence" value="ECO:0007669"/>
    <property type="project" value="InterPro"/>
</dbReference>
<evidence type="ECO:0000256" key="2">
    <source>
        <dbReference type="ARBA" id="ARBA00022840"/>
    </source>
</evidence>
<keyword evidence="2 3" id="KW-0067">ATP-binding</keyword>
<comment type="similarity">
    <text evidence="3 4">Belongs to the TRAFAC class myosin-kinesin ATPase superfamily. Kinesin family.</text>
</comment>
<keyword evidence="1 3" id="KW-0547">Nucleotide-binding</keyword>
<protein>
    <recommendedName>
        <fullName evidence="4">Kinesin-like protein</fullName>
    </recommendedName>
</protein>
<feature type="binding site" evidence="3">
    <location>
        <begin position="396"/>
        <end position="403"/>
    </location>
    <ligand>
        <name>ATP</name>
        <dbReference type="ChEBI" id="CHEBI:30616"/>
    </ligand>
</feature>
<feature type="coiled-coil region" evidence="5">
    <location>
        <begin position="189"/>
        <end position="223"/>
    </location>
</feature>
<dbReference type="GO" id="GO:0005524">
    <property type="term" value="F:ATP binding"/>
    <property type="evidence" value="ECO:0007669"/>
    <property type="project" value="UniProtKB-UniRule"/>
</dbReference>
<dbReference type="InterPro" id="IPR019821">
    <property type="entry name" value="Kinesin_motor_CS"/>
</dbReference>
<feature type="region of interest" description="Disordered" evidence="6">
    <location>
        <begin position="105"/>
        <end position="128"/>
    </location>
</feature>
<dbReference type="SUPFAM" id="SSF52540">
    <property type="entry name" value="P-loop containing nucleoside triphosphate hydrolases"/>
    <property type="match status" value="1"/>
</dbReference>
<evidence type="ECO:0000313" key="8">
    <source>
        <dbReference type="EMBL" id="KAL0484215.1"/>
    </source>
</evidence>
<dbReference type="Proteomes" id="UP001431209">
    <property type="component" value="Unassembled WGS sequence"/>
</dbReference>
<feature type="domain" description="Kinesin motor" evidence="7">
    <location>
        <begin position="314"/>
        <end position="694"/>
    </location>
</feature>
<keyword evidence="3 4" id="KW-0505">Motor protein</keyword>
<dbReference type="GO" id="GO:0007018">
    <property type="term" value="P:microtubule-based movement"/>
    <property type="evidence" value="ECO:0007669"/>
    <property type="project" value="InterPro"/>
</dbReference>
<dbReference type="AlphaFoldDB" id="A0AAW2Z5L4"/>
<keyword evidence="5" id="KW-0175">Coiled coil</keyword>
<feature type="compositionally biased region" description="Basic and acidic residues" evidence="6">
    <location>
        <begin position="113"/>
        <end position="127"/>
    </location>
</feature>
<accession>A0AAW2Z5L4</accession>
<dbReference type="InterPro" id="IPR027417">
    <property type="entry name" value="P-loop_NTPase"/>
</dbReference>
<evidence type="ECO:0000256" key="3">
    <source>
        <dbReference type="PROSITE-ProRule" id="PRU00283"/>
    </source>
</evidence>
<dbReference type="GO" id="GO:0003777">
    <property type="term" value="F:microtubule motor activity"/>
    <property type="evidence" value="ECO:0007669"/>
    <property type="project" value="InterPro"/>
</dbReference>
<dbReference type="EMBL" id="JAOPGA020001028">
    <property type="protein sequence ID" value="KAL0484215.1"/>
    <property type="molecule type" value="Genomic_DNA"/>
</dbReference>
<organism evidence="8 9">
    <name type="scientific">Acrasis kona</name>
    <dbReference type="NCBI Taxonomy" id="1008807"/>
    <lineage>
        <taxon>Eukaryota</taxon>
        <taxon>Discoba</taxon>
        <taxon>Heterolobosea</taxon>
        <taxon>Tetramitia</taxon>
        <taxon>Eutetramitia</taxon>
        <taxon>Acrasidae</taxon>
        <taxon>Acrasis</taxon>
    </lineage>
</organism>
<gene>
    <name evidence="8" type="ORF">AKO1_004768</name>
</gene>
<comment type="caution">
    <text evidence="8">The sequence shown here is derived from an EMBL/GenBank/DDBJ whole genome shotgun (WGS) entry which is preliminary data.</text>
</comment>
<reference evidence="8 9" key="1">
    <citation type="submission" date="2024-03" db="EMBL/GenBank/DDBJ databases">
        <title>The Acrasis kona genome and developmental transcriptomes reveal deep origins of eukaryotic multicellular pathways.</title>
        <authorList>
            <person name="Sheikh S."/>
            <person name="Fu C.-J."/>
            <person name="Brown M.W."/>
            <person name="Baldauf S.L."/>
        </authorList>
    </citation>
    <scope>NUCLEOTIDE SEQUENCE [LARGE SCALE GENOMIC DNA]</scope>
    <source>
        <strain evidence="8 9">ATCC MYA-3509</strain>
    </source>
</reference>
<evidence type="ECO:0000256" key="4">
    <source>
        <dbReference type="RuleBase" id="RU000394"/>
    </source>
</evidence>
<dbReference type="PANTHER" id="PTHR47972:SF28">
    <property type="entry name" value="KINESIN-LIKE PROTEIN KLP-3"/>
    <property type="match status" value="1"/>
</dbReference>
<dbReference type="PROSITE" id="PS50067">
    <property type="entry name" value="KINESIN_MOTOR_2"/>
    <property type="match status" value="1"/>
</dbReference>
<dbReference type="Gene3D" id="3.40.850.10">
    <property type="entry name" value="Kinesin motor domain"/>
    <property type="match status" value="1"/>
</dbReference>
<dbReference type="PRINTS" id="PR00380">
    <property type="entry name" value="KINESINHEAVY"/>
</dbReference>
<dbReference type="InterPro" id="IPR001752">
    <property type="entry name" value="Kinesin_motor_dom"/>
</dbReference>
<dbReference type="InterPro" id="IPR027640">
    <property type="entry name" value="Kinesin-like_fam"/>
</dbReference>
<keyword evidence="4" id="KW-0493">Microtubule</keyword>
<dbReference type="Pfam" id="PF00225">
    <property type="entry name" value="Kinesin"/>
    <property type="match status" value="1"/>
</dbReference>
<keyword evidence="9" id="KW-1185">Reference proteome</keyword>
<name>A0AAW2Z5L4_9EUKA</name>
<dbReference type="SMART" id="SM00129">
    <property type="entry name" value="KISc"/>
    <property type="match status" value="1"/>
</dbReference>
<dbReference type="GO" id="GO:0005874">
    <property type="term" value="C:microtubule"/>
    <property type="evidence" value="ECO:0007669"/>
    <property type="project" value="UniProtKB-KW"/>
</dbReference>
<dbReference type="InterPro" id="IPR036961">
    <property type="entry name" value="Kinesin_motor_dom_sf"/>
</dbReference>
<feature type="non-terminal residue" evidence="8">
    <location>
        <position position="696"/>
    </location>
</feature>
<proteinExistence type="inferred from homology"/>